<keyword evidence="2" id="KW-1133">Transmembrane helix</keyword>
<dbReference type="HOGENOM" id="CLU_1255234_0_0_11"/>
<feature type="transmembrane region" description="Helical" evidence="2">
    <location>
        <begin position="122"/>
        <end position="147"/>
    </location>
</feature>
<keyword evidence="2" id="KW-0812">Transmembrane</keyword>
<reference evidence="3 4" key="1">
    <citation type="journal article" date="2010" name="Stand. Genomic Sci.">
        <title>Complete genome sequence of Segniliparus rotundus type strain (CDC 1076).</title>
        <authorList>
            <person name="Sikorski J."/>
            <person name="Lapidus A."/>
            <person name="Copeland A."/>
            <person name="Misra M."/>
            <person name="Glavina Del Rio T."/>
            <person name="Nolan M."/>
            <person name="Lucas S."/>
            <person name="Chen F."/>
            <person name="Tice H."/>
            <person name="Cheng J.F."/>
            <person name="Jando M."/>
            <person name="Schneider S."/>
            <person name="Bruce D."/>
            <person name="Goodwin L."/>
            <person name="Pitluck S."/>
            <person name="Liolios K."/>
            <person name="Mikhailova N."/>
            <person name="Pati A."/>
            <person name="Ivanova N."/>
            <person name="Mavromatis K."/>
            <person name="Chen A."/>
            <person name="Palaniappan K."/>
            <person name="Chertkov O."/>
            <person name="Land M."/>
            <person name="Hauser L."/>
            <person name="Chang Y.J."/>
            <person name="Jeffries C.D."/>
            <person name="Brettin T."/>
            <person name="Detter J.C."/>
            <person name="Han C."/>
            <person name="Rohde M."/>
            <person name="Goker M."/>
            <person name="Bristow J."/>
            <person name="Eisen J.A."/>
            <person name="Markowitz V."/>
            <person name="Hugenholtz P."/>
            <person name="Kyrpides N.C."/>
            <person name="Klenk H.P."/>
        </authorList>
    </citation>
    <scope>NUCLEOTIDE SEQUENCE [LARGE SCALE GENOMIC DNA]</scope>
    <source>
        <strain evidence="4">ATCC BAA-972 / CDC 1076 / CIP 108378 / DSM 44985 / JCM 13578</strain>
    </source>
</reference>
<feature type="compositionally biased region" description="Basic residues" evidence="1">
    <location>
        <begin position="182"/>
        <end position="203"/>
    </location>
</feature>
<protein>
    <recommendedName>
        <fullName evidence="5">Transmembrane protein</fullName>
    </recommendedName>
</protein>
<dbReference type="AlphaFoldDB" id="D6ZE04"/>
<evidence type="ECO:0008006" key="5">
    <source>
        <dbReference type="Google" id="ProtNLM"/>
    </source>
</evidence>
<proteinExistence type="predicted"/>
<dbReference type="EMBL" id="CP001958">
    <property type="protein sequence ID" value="ADG97284.1"/>
    <property type="molecule type" value="Genomic_DNA"/>
</dbReference>
<sequence>MRQNLPMSPIWNAVAAAITGVIATQVLQRLVKLFIEGARYPSYRKIERELELFERFHKLANTRPSTAPGESDLHAMLIEDIREHSFKRYRREYMQLALASSISYLPVLIIVDLIISKSTPEGWGTLVFLVFLMVIFVLWLLWIYFLAKDVNRREQLVDAKRERFRETGRYPKPGEVKLADKGKKRSSGKRALKGIVPPRKRKLTQSMPDSRGDEPAQPPP</sequence>
<feature type="compositionally biased region" description="Basic and acidic residues" evidence="1">
    <location>
        <begin position="170"/>
        <end position="181"/>
    </location>
</feature>
<keyword evidence="2" id="KW-0472">Membrane</keyword>
<evidence type="ECO:0000256" key="1">
    <source>
        <dbReference type="SAM" id="MobiDB-lite"/>
    </source>
</evidence>
<accession>D6ZE04</accession>
<feature type="region of interest" description="Disordered" evidence="1">
    <location>
        <begin position="170"/>
        <end position="220"/>
    </location>
</feature>
<name>D6ZE04_SEGRD</name>
<dbReference type="KEGG" id="srt:Srot_0805"/>
<organism evidence="3 4">
    <name type="scientific">Segniliparus rotundus (strain ATCC BAA-972 / CDC 1076 / CIP 108378 / DSM 44985 / JCM 13578)</name>
    <dbReference type="NCBI Taxonomy" id="640132"/>
    <lineage>
        <taxon>Bacteria</taxon>
        <taxon>Bacillati</taxon>
        <taxon>Actinomycetota</taxon>
        <taxon>Actinomycetes</taxon>
        <taxon>Mycobacteriales</taxon>
        <taxon>Segniliparaceae</taxon>
        <taxon>Segniliparus</taxon>
    </lineage>
</organism>
<dbReference type="STRING" id="640132.Srot_0805"/>
<evidence type="ECO:0000256" key="2">
    <source>
        <dbReference type="SAM" id="Phobius"/>
    </source>
</evidence>
<feature type="transmembrane region" description="Helical" evidence="2">
    <location>
        <begin position="96"/>
        <end position="116"/>
    </location>
</feature>
<keyword evidence="4" id="KW-1185">Reference proteome</keyword>
<evidence type="ECO:0000313" key="3">
    <source>
        <dbReference type="EMBL" id="ADG97284.1"/>
    </source>
</evidence>
<gene>
    <name evidence="3" type="ordered locus">Srot_0805</name>
</gene>
<dbReference type="Proteomes" id="UP000002247">
    <property type="component" value="Chromosome"/>
</dbReference>
<evidence type="ECO:0000313" key="4">
    <source>
        <dbReference type="Proteomes" id="UP000002247"/>
    </source>
</evidence>